<dbReference type="InterPro" id="IPR025633">
    <property type="entry name" value="DUF4291"/>
</dbReference>
<keyword evidence="3" id="KW-1185">Reference proteome</keyword>
<evidence type="ECO:0000313" key="3">
    <source>
        <dbReference type="Proteomes" id="UP000663828"/>
    </source>
</evidence>
<dbReference type="AlphaFoldDB" id="A0A815UG19"/>
<gene>
    <name evidence="1" type="ORF">XAT740_LOCUS33529</name>
    <name evidence="2" type="ORF">XAT740_LOCUS40482</name>
</gene>
<comment type="caution">
    <text evidence="2">The sequence shown here is derived from an EMBL/GenBank/DDBJ whole genome shotgun (WGS) entry which is preliminary data.</text>
</comment>
<name>A0A815UG19_ADIRI</name>
<dbReference type="EMBL" id="CAJNOR010004611">
    <property type="protein sequence ID" value="CAF1515686.1"/>
    <property type="molecule type" value="Genomic_DNA"/>
</dbReference>
<feature type="non-terminal residue" evidence="2">
    <location>
        <position position="1"/>
    </location>
</feature>
<sequence>MDWLAHYEANTELYVDAQRRWPSRRSRPGGKWILASFDDESVIVYQAYNDDIAKYACENGRFAGCLTYNEKRMTWIKTSFLWMMYRSNWASRPNQQHILAIWLRRSAFDSYLARSNNSDT</sequence>
<protein>
    <submittedName>
        <fullName evidence="2">Uncharacterized protein</fullName>
    </submittedName>
</protein>
<reference evidence="2" key="1">
    <citation type="submission" date="2021-02" db="EMBL/GenBank/DDBJ databases">
        <authorList>
            <person name="Nowell W R."/>
        </authorList>
    </citation>
    <scope>NUCLEOTIDE SEQUENCE</scope>
</reference>
<evidence type="ECO:0000313" key="1">
    <source>
        <dbReference type="EMBL" id="CAF1389617.1"/>
    </source>
</evidence>
<dbReference type="PANTHER" id="PTHR38567:SF1">
    <property type="entry name" value="DUF4291 DOMAIN-CONTAINING PROTEIN"/>
    <property type="match status" value="1"/>
</dbReference>
<dbReference type="PANTHER" id="PTHR38567">
    <property type="entry name" value="DUF4291 DOMAIN-CONTAINING PROTEIN"/>
    <property type="match status" value="1"/>
</dbReference>
<proteinExistence type="predicted"/>
<accession>A0A815UG19</accession>
<evidence type="ECO:0000313" key="2">
    <source>
        <dbReference type="EMBL" id="CAF1515686.1"/>
    </source>
</evidence>
<organism evidence="2 3">
    <name type="scientific">Adineta ricciae</name>
    <name type="common">Rotifer</name>
    <dbReference type="NCBI Taxonomy" id="249248"/>
    <lineage>
        <taxon>Eukaryota</taxon>
        <taxon>Metazoa</taxon>
        <taxon>Spiralia</taxon>
        <taxon>Gnathifera</taxon>
        <taxon>Rotifera</taxon>
        <taxon>Eurotatoria</taxon>
        <taxon>Bdelloidea</taxon>
        <taxon>Adinetida</taxon>
        <taxon>Adinetidae</taxon>
        <taxon>Adineta</taxon>
    </lineage>
</organism>
<dbReference type="Pfam" id="PF14124">
    <property type="entry name" value="DUF4291"/>
    <property type="match status" value="1"/>
</dbReference>
<dbReference type="Proteomes" id="UP000663828">
    <property type="component" value="Unassembled WGS sequence"/>
</dbReference>
<dbReference type="EMBL" id="CAJNOR010003207">
    <property type="protein sequence ID" value="CAF1389617.1"/>
    <property type="molecule type" value="Genomic_DNA"/>
</dbReference>